<sequence length="137" mass="15842">MNIFIIFLYLINMATSVDSKEIKLQLKQARELINRKDHAAALKLCENIIVQDKKNYMAWVMIAACAQELKQFNQAQCALFKALELDENQTFAYQGMISLYEKCPALLTEEDLISSYRKLCMLTRAYVFSLPKANVLY</sequence>
<gene>
    <name evidence="4" type="ORF">GPM918_LOCUS20735</name>
    <name evidence="5" type="ORF">SRO942_LOCUS20732</name>
</gene>
<dbReference type="Proteomes" id="UP000663829">
    <property type="component" value="Unassembled WGS sequence"/>
</dbReference>
<name>A0A814S209_9BILA</name>
<dbReference type="AlphaFoldDB" id="A0A814S209"/>
<feature type="chain" id="PRO_5036225842" evidence="3">
    <location>
        <begin position="20"/>
        <end position="137"/>
    </location>
</feature>
<protein>
    <submittedName>
        <fullName evidence="4">Uncharacterized protein</fullName>
    </submittedName>
</protein>
<dbReference type="GO" id="GO:0006401">
    <property type="term" value="P:RNA catabolic process"/>
    <property type="evidence" value="ECO:0007669"/>
    <property type="project" value="InterPro"/>
</dbReference>
<reference evidence="4" key="1">
    <citation type="submission" date="2021-02" db="EMBL/GenBank/DDBJ databases">
        <authorList>
            <person name="Nowell W R."/>
        </authorList>
    </citation>
    <scope>NUCLEOTIDE SEQUENCE</scope>
</reference>
<dbReference type="InterPro" id="IPR011990">
    <property type="entry name" value="TPR-like_helical_dom_sf"/>
</dbReference>
<evidence type="ECO:0000313" key="4">
    <source>
        <dbReference type="EMBL" id="CAF1141994.1"/>
    </source>
</evidence>
<dbReference type="InterPro" id="IPR039226">
    <property type="entry name" value="Ski3/TTC37"/>
</dbReference>
<dbReference type="GO" id="GO:0055087">
    <property type="term" value="C:Ski complex"/>
    <property type="evidence" value="ECO:0007669"/>
    <property type="project" value="InterPro"/>
</dbReference>
<proteinExistence type="predicted"/>
<keyword evidence="3" id="KW-0732">Signal</keyword>
<evidence type="ECO:0000256" key="3">
    <source>
        <dbReference type="SAM" id="SignalP"/>
    </source>
</evidence>
<evidence type="ECO:0000256" key="1">
    <source>
        <dbReference type="ARBA" id="ARBA00022737"/>
    </source>
</evidence>
<evidence type="ECO:0000256" key="2">
    <source>
        <dbReference type="ARBA" id="ARBA00022803"/>
    </source>
</evidence>
<keyword evidence="1" id="KW-0677">Repeat</keyword>
<dbReference type="OrthoDB" id="421075at2759"/>
<dbReference type="SUPFAM" id="SSF48452">
    <property type="entry name" value="TPR-like"/>
    <property type="match status" value="1"/>
</dbReference>
<dbReference type="PANTHER" id="PTHR15704">
    <property type="entry name" value="SUPERKILLER 3 PROTEIN-RELATED"/>
    <property type="match status" value="1"/>
</dbReference>
<dbReference type="Proteomes" id="UP000681722">
    <property type="component" value="Unassembled WGS sequence"/>
</dbReference>
<comment type="caution">
    <text evidence="4">The sequence shown here is derived from an EMBL/GenBank/DDBJ whole genome shotgun (WGS) entry which is preliminary data.</text>
</comment>
<dbReference type="PANTHER" id="PTHR15704:SF7">
    <property type="entry name" value="SUPERKILLER COMPLEX PROTEIN 3"/>
    <property type="match status" value="1"/>
</dbReference>
<evidence type="ECO:0000313" key="6">
    <source>
        <dbReference type="Proteomes" id="UP000663829"/>
    </source>
</evidence>
<dbReference type="EMBL" id="CAJOBC010006626">
    <property type="protein sequence ID" value="CAF3905674.1"/>
    <property type="molecule type" value="Genomic_DNA"/>
</dbReference>
<dbReference type="EMBL" id="CAJNOQ010006626">
    <property type="protein sequence ID" value="CAF1141994.1"/>
    <property type="molecule type" value="Genomic_DNA"/>
</dbReference>
<keyword evidence="2" id="KW-0802">TPR repeat</keyword>
<keyword evidence="6" id="KW-1185">Reference proteome</keyword>
<dbReference type="Gene3D" id="1.25.40.10">
    <property type="entry name" value="Tetratricopeptide repeat domain"/>
    <property type="match status" value="1"/>
</dbReference>
<feature type="signal peptide" evidence="3">
    <location>
        <begin position="1"/>
        <end position="19"/>
    </location>
</feature>
<organism evidence="4 6">
    <name type="scientific">Didymodactylos carnosus</name>
    <dbReference type="NCBI Taxonomy" id="1234261"/>
    <lineage>
        <taxon>Eukaryota</taxon>
        <taxon>Metazoa</taxon>
        <taxon>Spiralia</taxon>
        <taxon>Gnathifera</taxon>
        <taxon>Rotifera</taxon>
        <taxon>Eurotatoria</taxon>
        <taxon>Bdelloidea</taxon>
        <taxon>Philodinida</taxon>
        <taxon>Philodinidae</taxon>
        <taxon>Didymodactylos</taxon>
    </lineage>
</organism>
<evidence type="ECO:0000313" key="5">
    <source>
        <dbReference type="EMBL" id="CAF3905674.1"/>
    </source>
</evidence>
<accession>A0A814S209</accession>